<protein>
    <recommendedName>
        <fullName evidence="3">BZIP domain-containing protein</fullName>
    </recommendedName>
</protein>
<accession>A0ABQ0FS98</accession>
<name>A0ABQ0FS98_APOSI</name>
<evidence type="ECO:0000313" key="4">
    <source>
        <dbReference type="EMBL" id="GAB1302090.1"/>
    </source>
</evidence>
<dbReference type="InterPro" id="IPR004827">
    <property type="entry name" value="bZIP"/>
</dbReference>
<reference evidence="4 5" key="1">
    <citation type="submission" date="2024-08" db="EMBL/GenBank/DDBJ databases">
        <title>The draft genome of Apodemus speciosus.</title>
        <authorList>
            <person name="Nabeshima K."/>
            <person name="Suzuki S."/>
            <person name="Onuma M."/>
        </authorList>
    </citation>
    <scope>NUCLEOTIDE SEQUENCE [LARGE SCALE GENOMIC DNA]</scope>
    <source>
        <strain evidence="4">IB14-021</strain>
    </source>
</reference>
<dbReference type="Pfam" id="PF07716">
    <property type="entry name" value="bZIP_2"/>
    <property type="match status" value="1"/>
</dbReference>
<keyword evidence="1" id="KW-0539">Nucleus</keyword>
<dbReference type="EMBL" id="BAAFST010000019">
    <property type="protein sequence ID" value="GAB1302090.1"/>
    <property type="molecule type" value="Genomic_DNA"/>
</dbReference>
<organism evidence="4 5">
    <name type="scientific">Apodemus speciosus</name>
    <name type="common">Large Japanese field mouse</name>
    <dbReference type="NCBI Taxonomy" id="105296"/>
    <lineage>
        <taxon>Eukaryota</taxon>
        <taxon>Metazoa</taxon>
        <taxon>Chordata</taxon>
        <taxon>Craniata</taxon>
        <taxon>Vertebrata</taxon>
        <taxon>Euteleostomi</taxon>
        <taxon>Mammalia</taxon>
        <taxon>Eutheria</taxon>
        <taxon>Euarchontoglires</taxon>
        <taxon>Glires</taxon>
        <taxon>Rodentia</taxon>
        <taxon>Myomorpha</taxon>
        <taxon>Muroidea</taxon>
        <taxon>Muridae</taxon>
        <taxon>Murinae</taxon>
        <taxon>Apodemus</taxon>
    </lineage>
</organism>
<proteinExistence type="predicted"/>
<dbReference type="InterPro" id="IPR046347">
    <property type="entry name" value="bZIP_sf"/>
</dbReference>
<dbReference type="SUPFAM" id="SSF57959">
    <property type="entry name" value="Leucine zipper domain"/>
    <property type="match status" value="1"/>
</dbReference>
<keyword evidence="5" id="KW-1185">Reference proteome</keyword>
<evidence type="ECO:0000256" key="1">
    <source>
        <dbReference type="ARBA" id="ARBA00023242"/>
    </source>
</evidence>
<dbReference type="Gene3D" id="1.20.5.170">
    <property type="match status" value="1"/>
</dbReference>
<comment type="caution">
    <text evidence="4">The sequence shown here is derived from an EMBL/GenBank/DDBJ whole genome shotgun (WGS) entry which is preliminary data.</text>
</comment>
<feature type="domain" description="BZIP" evidence="3">
    <location>
        <begin position="11"/>
        <end position="26"/>
    </location>
</feature>
<feature type="region of interest" description="Disordered" evidence="2">
    <location>
        <begin position="1"/>
        <end position="36"/>
    </location>
</feature>
<evidence type="ECO:0000313" key="5">
    <source>
        <dbReference type="Proteomes" id="UP001623349"/>
    </source>
</evidence>
<dbReference type="Proteomes" id="UP001623349">
    <property type="component" value="Unassembled WGS sequence"/>
</dbReference>
<evidence type="ECO:0000259" key="3">
    <source>
        <dbReference type="PROSITE" id="PS00036"/>
    </source>
</evidence>
<sequence length="36" mass="4260">MDLEESQKQLKKKQKNRLAAQRSRQKHTSKADALHQ</sequence>
<evidence type="ECO:0000256" key="2">
    <source>
        <dbReference type="SAM" id="MobiDB-lite"/>
    </source>
</evidence>
<gene>
    <name evidence="4" type="ORF">APTSU1_001732800</name>
</gene>
<dbReference type="PROSITE" id="PS00036">
    <property type="entry name" value="BZIP_BASIC"/>
    <property type="match status" value="1"/>
</dbReference>